<dbReference type="GO" id="GO:0035539">
    <property type="term" value="F:8-oxo-7,8-dihydrodeoxyguanosine triphosphate pyrophosphatase activity"/>
    <property type="evidence" value="ECO:0007669"/>
    <property type="project" value="UniProtKB-EC"/>
</dbReference>
<dbReference type="InterPro" id="IPR047127">
    <property type="entry name" value="MutT-like"/>
</dbReference>
<dbReference type="GO" id="GO:0006260">
    <property type="term" value="P:DNA replication"/>
    <property type="evidence" value="ECO:0007669"/>
    <property type="project" value="UniProtKB-KW"/>
</dbReference>
<dbReference type="InterPro" id="IPR020476">
    <property type="entry name" value="Nudix_hydrolase"/>
</dbReference>
<keyword evidence="14" id="KW-1185">Reference proteome</keyword>
<gene>
    <name evidence="13" type="ORF">FL583_04270</name>
</gene>
<keyword evidence="7 13" id="KW-0378">Hydrolase</keyword>
<comment type="similarity">
    <text evidence="2">Belongs to the Nudix hydrolase family.</text>
</comment>
<comment type="caution">
    <text evidence="13">The sequence shown here is derived from an EMBL/GenBank/DDBJ whole genome shotgun (WGS) entry which is preliminary data.</text>
</comment>
<evidence type="ECO:0000259" key="12">
    <source>
        <dbReference type="PROSITE" id="PS51462"/>
    </source>
</evidence>
<evidence type="ECO:0000256" key="3">
    <source>
        <dbReference type="ARBA" id="ARBA00022457"/>
    </source>
</evidence>
<comment type="cofactor">
    <cofactor evidence="1">
        <name>Mg(2+)</name>
        <dbReference type="ChEBI" id="CHEBI:18420"/>
    </cofactor>
</comment>
<dbReference type="CDD" id="cd03425">
    <property type="entry name" value="NUDIX_MutT_NudA_like"/>
    <property type="match status" value="1"/>
</dbReference>
<proteinExistence type="inferred from homology"/>
<dbReference type="GO" id="GO:0044715">
    <property type="term" value="F:8-oxo-dGDP phosphatase activity"/>
    <property type="evidence" value="ECO:0007669"/>
    <property type="project" value="TreeGrafter"/>
</dbReference>
<dbReference type="GO" id="GO:0046872">
    <property type="term" value="F:metal ion binding"/>
    <property type="evidence" value="ECO:0007669"/>
    <property type="project" value="UniProtKB-KW"/>
</dbReference>
<evidence type="ECO:0000256" key="11">
    <source>
        <dbReference type="ARBA" id="ARBA00038905"/>
    </source>
</evidence>
<organism evidence="13 14">
    <name type="scientific">Cryptosporangium phraense</name>
    <dbReference type="NCBI Taxonomy" id="2593070"/>
    <lineage>
        <taxon>Bacteria</taxon>
        <taxon>Bacillati</taxon>
        <taxon>Actinomycetota</taxon>
        <taxon>Actinomycetes</taxon>
        <taxon>Cryptosporangiales</taxon>
        <taxon>Cryptosporangiaceae</taxon>
        <taxon>Cryptosporangium</taxon>
    </lineage>
</organism>
<evidence type="ECO:0000256" key="6">
    <source>
        <dbReference type="ARBA" id="ARBA00022763"/>
    </source>
</evidence>
<accession>A0A545AZ46</accession>
<dbReference type="GO" id="GO:0008413">
    <property type="term" value="F:8-oxo-7,8-dihydroguanosine triphosphate pyrophosphatase activity"/>
    <property type="evidence" value="ECO:0007669"/>
    <property type="project" value="TreeGrafter"/>
</dbReference>
<evidence type="ECO:0000256" key="10">
    <source>
        <dbReference type="ARBA" id="ARBA00035861"/>
    </source>
</evidence>
<dbReference type="EC" id="3.6.1.55" evidence="11"/>
<dbReference type="RefSeq" id="WP_142703120.1">
    <property type="nucleotide sequence ID" value="NZ_VIRS01000002.1"/>
</dbReference>
<evidence type="ECO:0000313" key="13">
    <source>
        <dbReference type="EMBL" id="TQS46601.1"/>
    </source>
</evidence>
<dbReference type="Pfam" id="PF00293">
    <property type="entry name" value="NUDIX"/>
    <property type="match status" value="1"/>
</dbReference>
<feature type="domain" description="Nudix hydrolase" evidence="12">
    <location>
        <begin position="1"/>
        <end position="127"/>
    </location>
</feature>
<evidence type="ECO:0000256" key="8">
    <source>
        <dbReference type="ARBA" id="ARBA00022842"/>
    </source>
</evidence>
<evidence type="ECO:0000313" key="14">
    <source>
        <dbReference type="Proteomes" id="UP000317982"/>
    </source>
</evidence>
<dbReference type="Proteomes" id="UP000317982">
    <property type="component" value="Unassembled WGS sequence"/>
</dbReference>
<dbReference type="InterPro" id="IPR000086">
    <property type="entry name" value="NUDIX_hydrolase_dom"/>
</dbReference>
<dbReference type="InterPro" id="IPR015797">
    <property type="entry name" value="NUDIX_hydrolase-like_dom_sf"/>
</dbReference>
<name>A0A545AZ46_9ACTN</name>
<protein>
    <recommendedName>
        <fullName evidence="11">8-oxo-dGTP diphosphatase</fullName>
        <ecNumber evidence="11">3.6.1.55</ecNumber>
    </recommendedName>
</protein>
<comment type="catalytic activity">
    <reaction evidence="10">
        <text>8-oxo-dGTP + H2O = 8-oxo-dGMP + diphosphate + H(+)</text>
        <dbReference type="Rhea" id="RHEA:31575"/>
        <dbReference type="ChEBI" id="CHEBI:15377"/>
        <dbReference type="ChEBI" id="CHEBI:15378"/>
        <dbReference type="ChEBI" id="CHEBI:33019"/>
        <dbReference type="ChEBI" id="CHEBI:63224"/>
        <dbReference type="ChEBI" id="CHEBI:77896"/>
        <dbReference type="EC" id="3.6.1.55"/>
    </reaction>
</comment>
<evidence type="ECO:0000256" key="9">
    <source>
        <dbReference type="ARBA" id="ARBA00023204"/>
    </source>
</evidence>
<evidence type="ECO:0000256" key="2">
    <source>
        <dbReference type="ARBA" id="ARBA00005582"/>
    </source>
</evidence>
<evidence type="ECO:0000256" key="7">
    <source>
        <dbReference type="ARBA" id="ARBA00022801"/>
    </source>
</evidence>
<evidence type="ECO:0000256" key="5">
    <source>
        <dbReference type="ARBA" id="ARBA00022723"/>
    </source>
</evidence>
<dbReference type="GO" id="GO:0044716">
    <property type="term" value="F:8-oxo-GDP phosphatase activity"/>
    <property type="evidence" value="ECO:0007669"/>
    <property type="project" value="TreeGrafter"/>
</dbReference>
<dbReference type="EMBL" id="VIRS01000002">
    <property type="protein sequence ID" value="TQS46601.1"/>
    <property type="molecule type" value="Genomic_DNA"/>
</dbReference>
<dbReference type="AlphaFoldDB" id="A0A545AZ46"/>
<keyword evidence="4" id="KW-0235">DNA replication</keyword>
<keyword evidence="9" id="KW-0234">DNA repair</keyword>
<keyword evidence="5" id="KW-0479">Metal-binding</keyword>
<dbReference type="GO" id="GO:0006281">
    <property type="term" value="P:DNA repair"/>
    <property type="evidence" value="ECO:0007669"/>
    <property type="project" value="UniProtKB-KW"/>
</dbReference>
<keyword evidence="3" id="KW-0515">Mutator protein</keyword>
<dbReference type="PROSITE" id="PS51462">
    <property type="entry name" value="NUDIX"/>
    <property type="match status" value="1"/>
</dbReference>
<evidence type="ECO:0000256" key="1">
    <source>
        <dbReference type="ARBA" id="ARBA00001946"/>
    </source>
</evidence>
<dbReference type="SUPFAM" id="SSF55811">
    <property type="entry name" value="Nudix"/>
    <property type="match status" value="1"/>
</dbReference>
<dbReference type="PANTHER" id="PTHR47707:SF1">
    <property type="entry name" value="NUDIX HYDROLASE FAMILY PROTEIN"/>
    <property type="match status" value="1"/>
</dbReference>
<sequence length="130" mass="14046">MSLTVVGAAIINDRGQVLAAQRAEPDRLAGGWEFPGGKVEPGERDEAALVRECREELGVEVEVGERLGPDIPLALGRGVLRVWLARALGEPAALEHAALRWLDADSLDDVPWLPADAPLIEELRTRLQAV</sequence>
<dbReference type="PANTHER" id="PTHR47707">
    <property type="entry name" value="8-OXO-DGTP DIPHOSPHATASE"/>
    <property type="match status" value="1"/>
</dbReference>
<dbReference type="Gene3D" id="3.90.79.10">
    <property type="entry name" value="Nucleoside Triphosphate Pyrophosphohydrolase"/>
    <property type="match status" value="1"/>
</dbReference>
<reference evidence="13 14" key="1">
    <citation type="submission" date="2019-07" db="EMBL/GenBank/DDBJ databases">
        <title>Cryptosporangium phraense sp. nov., isolated from plant litter.</title>
        <authorList>
            <person name="Suriyachadkun C."/>
        </authorList>
    </citation>
    <scope>NUCLEOTIDE SEQUENCE [LARGE SCALE GENOMIC DNA]</scope>
    <source>
        <strain evidence="13 14">A-T 5661</strain>
    </source>
</reference>
<evidence type="ECO:0000256" key="4">
    <source>
        <dbReference type="ARBA" id="ARBA00022705"/>
    </source>
</evidence>
<dbReference type="InParanoid" id="A0A545AZ46"/>
<keyword evidence="6" id="KW-0227">DNA damage</keyword>
<dbReference type="OrthoDB" id="9810648at2"/>
<dbReference type="PRINTS" id="PR00502">
    <property type="entry name" value="NUDIXFAMILY"/>
</dbReference>
<dbReference type="FunCoup" id="A0A545AZ46">
    <property type="interactions" value="6"/>
</dbReference>
<keyword evidence="8" id="KW-0460">Magnesium</keyword>